<reference evidence="5" key="1">
    <citation type="submission" date="2009-06" db="EMBL/GenBank/DDBJ databases">
        <title>Complete sequence of Dickeya dadantii Ech703.</title>
        <authorList>
            <consortium name="US DOE Joint Genome Institute"/>
            <person name="Lucas S."/>
            <person name="Copeland A."/>
            <person name="Lapidus A."/>
            <person name="Glavina del Rio T."/>
            <person name="Dalin E."/>
            <person name="Tice H."/>
            <person name="Bruce D."/>
            <person name="Goodwin L."/>
            <person name="Pitluck S."/>
            <person name="Chertkov O."/>
            <person name="Brettin T."/>
            <person name="Detter J.C."/>
            <person name="Han C."/>
            <person name="Larimer F."/>
            <person name="Land M."/>
            <person name="Hauser L."/>
            <person name="Kyrpides N."/>
            <person name="Mikhailova N."/>
            <person name="Balakrishnan V."/>
            <person name="Glasner J."/>
            <person name="Perna N.T."/>
        </authorList>
    </citation>
    <scope>NUCLEOTIDE SEQUENCE [LARGE SCALE GENOMIC DNA]</scope>
    <source>
        <strain evidence="5">Ech703</strain>
    </source>
</reference>
<organism evidence="5 6">
    <name type="scientific">Musicola paradisiaca (strain Ech703)</name>
    <name type="common">Dickeya paradisiaca</name>
    <name type="synonym">Dickeya dadantii</name>
    <dbReference type="NCBI Taxonomy" id="579405"/>
    <lineage>
        <taxon>Bacteria</taxon>
        <taxon>Pseudomonadati</taxon>
        <taxon>Pseudomonadota</taxon>
        <taxon>Gammaproteobacteria</taxon>
        <taxon>Enterobacterales</taxon>
        <taxon>Pectobacteriaceae</taxon>
        <taxon>Musicola</taxon>
    </lineage>
</organism>
<feature type="domain" description="Aerobactin siderophore biosynthesis IucA/IucC-like C-terminal" evidence="4">
    <location>
        <begin position="417"/>
        <end position="572"/>
    </location>
</feature>
<dbReference type="GO" id="GO:0019290">
    <property type="term" value="P:siderophore biosynthetic process"/>
    <property type="evidence" value="ECO:0007669"/>
    <property type="project" value="InterPro"/>
</dbReference>
<comment type="similarity">
    <text evidence="1">Belongs to the IucA/IucC family.</text>
</comment>
<dbReference type="InterPro" id="IPR022770">
    <property type="entry name" value="IucA/IucC-like_C"/>
</dbReference>
<dbReference type="Gene3D" id="1.10.150.640">
    <property type="entry name" value="AcsD, thumb domain, helical bundle"/>
    <property type="match status" value="1"/>
</dbReference>
<dbReference type="Gene3D" id="2.30.30.1240">
    <property type="entry name" value="AscD, thumb domain, four stranded beta-sheet"/>
    <property type="match status" value="1"/>
</dbReference>
<keyword evidence="6" id="KW-1185">Reference proteome</keyword>
<dbReference type="GO" id="GO:0016881">
    <property type="term" value="F:acid-amino acid ligase activity"/>
    <property type="evidence" value="ECO:0007669"/>
    <property type="project" value="UniProtKB-ARBA"/>
</dbReference>
<dbReference type="Pfam" id="PF04183">
    <property type="entry name" value="IucA_IucC"/>
    <property type="match status" value="1"/>
</dbReference>
<dbReference type="InterPro" id="IPR037455">
    <property type="entry name" value="LucA/IucC-like"/>
</dbReference>
<dbReference type="EMBL" id="CP001654">
    <property type="protein sequence ID" value="ACS86903.1"/>
    <property type="molecule type" value="Genomic_DNA"/>
</dbReference>
<gene>
    <name evidence="5" type="ordered locus">Dd703_3139</name>
</gene>
<feature type="region of interest" description="Disordered" evidence="2">
    <location>
        <begin position="1"/>
        <end position="22"/>
    </location>
</feature>
<dbReference type="Gene3D" id="1.10.510.40">
    <property type="match status" value="1"/>
</dbReference>
<dbReference type="Pfam" id="PF06276">
    <property type="entry name" value="FhuF"/>
    <property type="match status" value="1"/>
</dbReference>
<dbReference type="InterPro" id="IPR043033">
    <property type="entry name" value="PvsD/AcsD-like_thumb_beta"/>
</dbReference>
<dbReference type="InterPro" id="IPR043032">
    <property type="entry name" value="PvsD/AcsD-like_thumb_helix"/>
</dbReference>
<dbReference type="InterPro" id="IPR007310">
    <property type="entry name" value="Aerobactin_biosyn_IucA/IucC_N"/>
</dbReference>
<evidence type="ECO:0000256" key="2">
    <source>
        <dbReference type="SAM" id="MobiDB-lite"/>
    </source>
</evidence>
<dbReference type="PANTHER" id="PTHR34384">
    <property type="entry name" value="L-2,3-DIAMINOPROPANOATE--CITRATE LIGASE"/>
    <property type="match status" value="1"/>
</dbReference>
<accession>C6CCR0</accession>
<evidence type="ECO:0000313" key="5">
    <source>
        <dbReference type="EMBL" id="ACS86903.1"/>
    </source>
</evidence>
<evidence type="ECO:0000313" key="6">
    <source>
        <dbReference type="Proteomes" id="UP000002734"/>
    </source>
</evidence>
<sequence length="586" mass="66106">MFTSFAAHKEHQPASTPPSPLREAAEYETLTALLNCYIREFALPARRVHRADGGNIPQALNSKMIAGETIVIELAASEKTLAIKADRWSLLARGRYSSAPFVKQFGKPWRAISAAQTLRLIQEEMAAQLEQPFNHELAQQIENSIDVTQDFLAAPPSGQQDGFIRSEQGLLWGHPLHPSPKSRSGVTRDALLACSPEVGAHFPLYWFRIDPQLLQHQGDAQAPIMLETLAGEPHLYPCHPWEVEHIRRSPLYQQAERQGLITPVGPRGVAMYPTSSVRTLYRAGLPYFLKCSIHVRLTNCVRKNAWYELESAVRLSEQLNDVFNRIETRVPGFRIMREPAATSLDFSVIATPEQQPDVLHLQECFGLLYRENLPDSADVALAGALFAWDRHGDSQIAPLIQQLAETQRLTRQQAAIRWFDAYLAVLLPGVLGAFFDEGIVFEPHLQNTLIGLRDTLPHRIWVRDLEGTKLDPARWPSASLAAMSERARQSVYYPREKGWQRIAYCLLINNLSEAVFHLAAGDRTLERQLWQTLSVRLESWRDQPEIAALLAGAPIPSKNNLRTRLLQRADKQADYTLIHHPMRSPA</sequence>
<dbReference type="KEGG" id="dda:Dd703_3139"/>
<dbReference type="eggNOG" id="COG4264">
    <property type="taxonomic scope" value="Bacteria"/>
</dbReference>
<dbReference type="STRING" id="579405.Dd703_3139"/>
<dbReference type="PANTHER" id="PTHR34384:SF5">
    <property type="entry name" value="L-2,3-DIAMINOPROPANOATE--CITRATE LIGASE"/>
    <property type="match status" value="1"/>
</dbReference>
<proteinExistence type="inferred from homology"/>
<dbReference type="AlphaFoldDB" id="C6CCR0"/>
<protein>
    <submittedName>
        <fullName evidence="5">IucA/IucC family protein</fullName>
    </submittedName>
</protein>
<name>C6CCR0_MUSP7</name>
<dbReference type="RefSeq" id="WP_015854803.1">
    <property type="nucleotide sequence ID" value="NC_012880.1"/>
</dbReference>
<evidence type="ECO:0000259" key="4">
    <source>
        <dbReference type="Pfam" id="PF06276"/>
    </source>
</evidence>
<dbReference type="HOGENOM" id="CLU_018283_1_0_6"/>
<evidence type="ECO:0000256" key="1">
    <source>
        <dbReference type="ARBA" id="ARBA00007832"/>
    </source>
</evidence>
<dbReference type="Proteomes" id="UP000002734">
    <property type="component" value="Chromosome"/>
</dbReference>
<feature type="domain" description="Aerobactin siderophore biosynthesis IucA/IucC N-terminal" evidence="3">
    <location>
        <begin position="163"/>
        <end position="386"/>
    </location>
</feature>
<evidence type="ECO:0000259" key="3">
    <source>
        <dbReference type="Pfam" id="PF04183"/>
    </source>
</evidence>